<evidence type="ECO:0000256" key="12">
    <source>
        <dbReference type="ARBA" id="ARBA00023244"/>
    </source>
</evidence>
<dbReference type="Gene3D" id="3.80.30.20">
    <property type="entry name" value="tm_1862 like domain"/>
    <property type="match status" value="1"/>
</dbReference>
<feature type="binding site" evidence="16">
    <location>
        <begin position="63"/>
        <end position="65"/>
    </location>
    <ligand>
        <name>S-adenosyl-L-methionine</name>
        <dbReference type="ChEBI" id="CHEBI:59789"/>
        <label>2</label>
    </ligand>
</feature>
<reference evidence="19 20" key="1">
    <citation type="submission" date="2019-02" db="EMBL/GenBank/DDBJ databases">
        <title>Siculibacillus lacustris gen. nov., sp. nov., a new rosette-forming bacterium isolated from a freshwater crater lake (Lake St. Ana, Romania).</title>
        <authorList>
            <person name="Felfoldi T."/>
            <person name="Marton Z."/>
            <person name="Szabo A."/>
            <person name="Mentes A."/>
            <person name="Boka K."/>
            <person name="Marialigeti K."/>
            <person name="Mathe I."/>
            <person name="Koncz M."/>
            <person name="Schumann P."/>
            <person name="Toth E."/>
        </authorList>
    </citation>
    <scope>NUCLEOTIDE SEQUENCE [LARGE SCALE GENOMIC DNA]</scope>
    <source>
        <strain evidence="19 20">SA-279</strain>
    </source>
</reference>
<dbReference type="SFLD" id="SFLDS00029">
    <property type="entry name" value="Radical_SAM"/>
    <property type="match status" value="1"/>
</dbReference>
<evidence type="ECO:0000256" key="9">
    <source>
        <dbReference type="ARBA" id="ARBA00023002"/>
    </source>
</evidence>
<evidence type="ECO:0000256" key="1">
    <source>
        <dbReference type="ARBA" id="ARBA00004496"/>
    </source>
</evidence>
<feature type="binding site" evidence="16">
    <location>
        <position position="142"/>
    </location>
    <ligand>
        <name>S-adenosyl-L-methionine</name>
        <dbReference type="ChEBI" id="CHEBI:59789"/>
        <label>1</label>
    </ligand>
</feature>
<evidence type="ECO:0000313" key="20">
    <source>
        <dbReference type="Proteomes" id="UP000292781"/>
    </source>
</evidence>
<keyword evidence="11 15" id="KW-0411">Iron-sulfur</keyword>
<organism evidence="19 20">
    <name type="scientific">Siculibacillus lacustris</name>
    <dbReference type="NCBI Taxonomy" id="1549641"/>
    <lineage>
        <taxon>Bacteria</taxon>
        <taxon>Pseudomonadati</taxon>
        <taxon>Pseudomonadota</taxon>
        <taxon>Alphaproteobacteria</taxon>
        <taxon>Hyphomicrobiales</taxon>
        <taxon>Ancalomicrobiaceae</taxon>
        <taxon>Siculibacillus</taxon>
    </lineage>
</organism>
<comment type="pathway">
    <text evidence="2 15">Porphyrin-containing compound metabolism; protoporphyrin-IX biosynthesis; protoporphyrinogen-IX from coproporphyrinogen-III (AdoMet route): step 1/1.</text>
</comment>
<dbReference type="GO" id="GO:0006782">
    <property type="term" value="P:protoporphyrinogen IX biosynthetic process"/>
    <property type="evidence" value="ECO:0007669"/>
    <property type="project" value="UniProtKB-UniPathway"/>
</dbReference>
<comment type="subcellular location">
    <subcellularLocation>
        <location evidence="1 15">Cytoplasm</location>
    </subcellularLocation>
</comment>
<evidence type="ECO:0000256" key="2">
    <source>
        <dbReference type="ARBA" id="ARBA00004785"/>
    </source>
</evidence>
<evidence type="ECO:0000256" key="13">
    <source>
        <dbReference type="ARBA" id="ARBA00024295"/>
    </source>
</evidence>
<keyword evidence="10 15" id="KW-0408">Iron</keyword>
<comment type="subunit">
    <text evidence="4">Monomer.</text>
</comment>
<feature type="binding site" evidence="16">
    <location>
        <position position="240"/>
    </location>
    <ligand>
        <name>S-adenosyl-L-methionine</name>
        <dbReference type="ChEBI" id="CHEBI:59789"/>
        <label>2</label>
    </ligand>
</feature>
<evidence type="ECO:0000256" key="4">
    <source>
        <dbReference type="ARBA" id="ARBA00011245"/>
    </source>
</evidence>
<protein>
    <recommendedName>
        <fullName evidence="15">Coproporphyrinogen-III oxidase</fullName>
        <ecNumber evidence="15">1.3.98.3</ecNumber>
    </recommendedName>
</protein>
<evidence type="ECO:0000256" key="3">
    <source>
        <dbReference type="ARBA" id="ARBA00005493"/>
    </source>
</evidence>
<evidence type="ECO:0000313" key="19">
    <source>
        <dbReference type="EMBL" id="TBW37233.1"/>
    </source>
</evidence>
<dbReference type="EMBL" id="SJFN01000016">
    <property type="protein sequence ID" value="TBW37233.1"/>
    <property type="molecule type" value="Genomic_DNA"/>
</dbReference>
<dbReference type="SUPFAM" id="SSF102114">
    <property type="entry name" value="Radical SAM enzymes"/>
    <property type="match status" value="1"/>
</dbReference>
<proteinExistence type="inferred from homology"/>
<feature type="binding site" evidence="16">
    <location>
        <position position="109"/>
    </location>
    <ligand>
        <name>S-adenosyl-L-methionine</name>
        <dbReference type="ChEBI" id="CHEBI:59789"/>
        <label>1</label>
    </ligand>
</feature>
<dbReference type="PANTHER" id="PTHR13932">
    <property type="entry name" value="COPROPORPHYRINIGEN III OXIDASE"/>
    <property type="match status" value="1"/>
</dbReference>
<dbReference type="SMART" id="SM00729">
    <property type="entry name" value="Elp3"/>
    <property type="match status" value="1"/>
</dbReference>
<feature type="binding site" evidence="17">
    <location>
        <position position="61"/>
    </location>
    <ligand>
        <name>[4Fe-4S] cluster</name>
        <dbReference type="ChEBI" id="CHEBI:49883"/>
        <note>4Fe-4S-S-AdoMet</note>
    </ligand>
</feature>
<feature type="binding site" evidence="17">
    <location>
        <position position="57"/>
    </location>
    <ligand>
        <name>[4Fe-4S] cluster</name>
        <dbReference type="ChEBI" id="CHEBI:49883"/>
        <note>4Fe-4S-S-AdoMet</note>
    </ligand>
</feature>
<evidence type="ECO:0000256" key="5">
    <source>
        <dbReference type="ARBA" id="ARBA00022485"/>
    </source>
</evidence>
<dbReference type="EC" id="1.3.98.3" evidence="15"/>
<dbReference type="Pfam" id="PF04055">
    <property type="entry name" value="Radical_SAM"/>
    <property type="match status" value="1"/>
</dbReference>
<keyword evidence="6 15" id="KW-0963">Cytoplasm</keyword>
<comment type="cofactor">
    <cofactor evidence="15 17">
        <name>[4Fe-4S] cluster</name>
        <dbReference type="ChEBI" id="CHEBI:49883"/>
    </cofactor>
    <text evidence="15 17">Binds 1 [4Fe-4S] cluster. The cluster is coordinated with 3 cysteines and an exchangeable S-adenosyl-L-methionine.</text>
</comment>
<dbReference type="GO" id="GO:0051989">
    <property type="term" value="F:coproporphyrinogen dehydrogenase activity"/>
    <property type="evidence" value="ECO:0007669"/>
    <property type="project" value="UniProtKB-EC"/>
</dbReference>
<comment type="function">
    <text evidence="13">Involved in the heme biosynthesis. Catalyzes the anaerobic oxidative decarboxylation of propionate groups of rings A and B of coproporphyrinogen III to yield the vinyl groups in protoporphyrinogen IX.</text>
</comment>
<evidence type="ECO:0000256" key="14">
    <source>
        <dbReference type="ARBA" id="ARBA00048321"/>
    </source>
</evidence>
<keyword evidence="9 15" id="KW-0560">Oxidoreductase</keyword>
<keyword evidence="8 15" id="KW-0479">Metal-binding</keyword>
<dbReference type="InterPro" id="IPR010723">
    <property type="entry name" value="HemN_C"/>
</dbReference>
<evidence type="ECO:0000256" key="11">
    <source>
        <dbReference type="ARBA" id="ARBA00023014"/>
    </source>
</evidence>
<keyword evidence="5 15" id="KW-0004">4Fe-4S</keyword>
<dbReference type="PIRSF" id="PIRSF000167">
    <property type="entry name" value="HemN"/>
    <property type="match status" value="1"/>
</dbReference>
<dbReference type="UniPathway" id="UPA00251">
    <property type="reaction ID" value="UER00323"/>
</dbReference>
<comment type="catalytic activity">
    <reaction evidence="14 15">
        <text>coproporphyrinogen III + 2 S-adenosyl-L-methionine = protoporphyrinogen IX + 2 5'-deoxyadenosine + 2 L-methionine + 2 CO2</text>
        <dbReference type="Rhea" id="RHEA:15425"/>
        <dbReference type="ChEBI" id="CHEBI:16526"/>
        <dbReference type="ChEBI" id="CHEBI:17319"/>
        <dbReference type="ChEBI" id="CHEBI:57307"/>
        <dbReference type="ChEBI" id="CHEBI:57309"/>
        <dbReference type="ChEBI" id="CHEBI:57844"/>
        <dbReference type="ChEBI" id="CHEBI:59789"/>
        <dbReference type="EC" id="1.3.98.3"/>
    </reaction>
</comment>
<dbReference type="Proteomes" id="UP000292781">
    <property type="component" value="Unassembled WGS sequence"/>
</dbReference>
<evidence type="ECO:0000256" key="7">
    <source>
        <dbReference type="ARBA" id="ARBA00022691"/>
    </source>
</evidence>
<dbReference type="InterPro" id="IPR023404">
    <property type="entry name" value="rSAM_horseshoe"/>
</dbReference>
<dbReference type="InterPro" id="IPR034505">
    <property type="entry name" value="Coproporphyrinogen-III_oxidase"/>
</dbReference>
<keyword evidence="20" id="KW-1185">Reference proteome</keyword>
<feature type="binding site" evidence="16">
    <location>
        <position position="206"/>
    </location>
    <ligand>
        <name>S-adenosyl-L-methionine</name>
        <dbReference type="ChEBI" id="CHEBI:59789"/>
        <label>2</label>
    </ligand>
</feature>
<dbReference type="NCBIfam" id="TIGR00538">
    <property type="entry name" value="hemN"/>
    <property type="match status" value="1"/>
</dbReference>
<dbReference type="Gene3D" id="1.10.10.920">
    <property type="match status" value="1"/>
</dbReference>
<dbReference type="GO" id="GO:0046872">
    <property type="term" value="F:metal ion binding"/>
    <property type="evidence" value="ECO:0007669"/>
    <property type="project" value="UniProtKB-KW"/>
</dbReference>
<dbReference type="GO" id="GO:0004109">
    <property type="term" value="F:coproporphyrinogen oxidase activity"/>
    <property type="evidence" value="ECO:0007669"/>
    <property type="project" value="InterPro"/>
</dbReference>
<feature type="binding site" evidence="17">
    <location>
        <position position="64"/>
    </location>
    <ligand>
        <name>[4Fe-4S] cluster</name>
        <dbReference type="ChEBI" id="CHEBI:49883"/>
        <note>4Fe-4S-S-AdoMet</note>
    </ligand>
</feature>
<dbReference type="GO" id="GO:0005737">
    <property type="term" value="C:cytoplasm"/>
    <property type="evidence" value="ECO:0007669"/>
    <property type="project" value="UniProtKB-SubCell"/>
</dbReference>
<feature type="domain" description="Radical SAM core" evidence="18">
    <location>
        <begin position="42"/>
        <end position="280"/>
    </location>
</feature>
<feature type="binding site" evidence="16">
    <location>
        <position position="181"/>
    </location>
    <ligand>
        <name>S-adenosyl-L-methionine</name>
        <dbReference type="ChEBI" id="CHEBI:59789"/>
        <label>2</label>
    </ligand>
</feature>
<dbReference type="Pfam" id="PF06969">
    <property type="entry name" value="HemN_C"/>
    <property type="match status" value="1"/>
</dbReference>
<dbReference type="AlphaFoldDB" id="A0A4Q9VPS7"/>
<comment type="caution">
    <text evidence="19">The sequence shown here is derived from an EMBL/GenBank/DDBJ whole genome shotgun (WGS) entry which is preliminary data.</text>
</comment>
<keyword evidence="7 15" id="KW-0949">S-adenosyl-L-methionine</keyword>
<sequence length="451" mass="48224">MPNPIELKYATRSVPRYTSYPTAPHFDASVDATAYGAWLAGLSAAAPVSLYLHVPYCRMICHYCGCHTKAALRDDPVIDYAQGLVAEIDLVAAAIGPRRLPVGHIHWGGGTPSLLPADSLRAVVARLREAFDFVPDTEHAIELDPRTVTPELAAVLAEVGVTRASLGVQDFDATVQAAIGRIQPLETVAAAVEALRGAGIAAINFDLMYGLPHQSAETIETTIALAHTFRPSRIALFGYAHVPWFKKHQRLIDEAALPGASERLSLEHTARSALERLGYAAIGLDHFAAPDDEMAVAARAGRLRRNFQGYTTDACDTLIGLGASSIGRTPEGFAQNDPDIGRWRRAVEAGRLPTAKGRALDADDRLRAAIIERVMCDWEVDLAAVCAAHGVGIDAVADAFERLDEPLGDGLAVLDGSRLVVTEAGKPLVRIVAAAFDVYLARATARHSLAV</sequence>
<dbReference type="InterPro" id="IPR007197">
    <property type="entry name" value="rSAM"/>
</dbReference>
<dbReference type="PANTHER" id="PTHR13932:SF6">
    <property type="entry name" value="OXYGEN-INDEPENDENT COPROPORPHYRINOGEN III OXIDASE"/>
    <property type="match status" value="1"/>
</dbReference>
<evidence type="ECO:0000256" key="6">
    <source>
        <dbReference type="ARBA" id="ARBA00022490"/>
    </source>
</evidence>
<dbReference type="InterPro" id="IPR058240">
    <property type="entry name" value="rSAM_sf"/>
</dbReference>
<dbReference type="OrthoDB" id="9808022at2"/>
<keyword evidence="12 15" id="KW-0627">Porphyrin biosynthesis</keyword>
<gene>
    <name evidence="19" type="primary">hemN</name>
    <name evidence="19" type="ORF">EYW49_11955</name>
</gene>
<comment type="similarity">
    <text evidence="3 15">Belongs to the anaerobic coproporphyrinogen-III oxidase family.</text>
</comment>
<feature type="binding site" evidence="16">
    <location>
        <begin position="110"/>
        <end position="111"/>
    </location>
    <ligand>
        <name>S-adenosyl-L-methionine</name>
        <dbReference type="ChEBI" id="CHEBI:59789"/>
        <label>2</label>
    </ligand>
</feature>
<accession>A0A4Q9VPS7</accession>
<dbReference type="SFLD" id="SFLDG01065">
    <property type="entry name" value="anaerobic_coproporphyrinogen-I"/>
    <property type="match status" value="1"/>
</dbReference>
<feature type="binding site" evidence="16">
    <location>
        <position position="326"/>
    </location>
    <ligand>
        <name>S-adenosyl-L-methionine</name>
        <dbReference type="ChEBI" id="CHEBI:59789"/>
        <label>1</label>
    </ligand>
</feature>
<name>A0A4Q9VPS7_9HYPH</name>
<dbReference type="GO" id="GO:0051539">
    <property type="term" value="F:4 iron, 4 sulfur cluster binding"/>
    <property type="evidence" value="ECO:0007669"/>
    <property type="project" value="UniProtKB-KW"/>
</dbReference>
<evidence type="ECO:0000256" key="10">
    <source>
        <dbReference type="ARBA" id="ARBA00023004"/>
    </source>
</evidence>
<evidence type="ECO:0000256" key="16">
    <source>
        <dbReference type="PIRSR" id="PIRSR000167-1"/>
    </source>
</evidence>
<dbReference type="PROSITE" id="PS51918">
    <property type="entry name" value="RADICAL_SAM"/>
    <property type="match status" value="1"/>
</dbReference>
<feature type="binding site" evidence="16">
    <location>
        <position position="51"/>
    </location>
    <ligand>
        <name>S-adenosyl-L-methionine</name>
        <dbReference type="ChEBI" id="CHEBI:59789"/>
        <label>1</label>
    </ligand>
</feature>
<evidence type="ECO:0000256" key="8">
    <source>
        <dbReference type="ARBA" id="ARBA00022723"/>
    </source>
</evidence>
<evidence type="ECO:0000256" key="17">
    <source>
        <dbReference type="PIRSR" id="PIRSR000167-2"/>
    </source>
</evidence>
<feature type="binding site" evidence="16">
    <location>
        <position position="169"/>
    </location>
    <ligand>
        <name>S-adenosyl-L-methionine</name>
        <dbReference type="ChEBI" id="CHEBI:59789"/>
        <label>2</label>
    </ligand>
</feature>
<evidence type="ECO:0000256" key="15">
    <source>
        <dbReference type="PIRNR" id="PIRNR000167"/>
    </source>
</evidence>
<dbReference type="InterPro" id="IPR004558">
    <property type="entry name" value="Coprogen_oxidase_HemN"/>
</dbReference>
<dbReference type="InterPro" id="IPR006638">
    <property type="entry name" value="Elp3/MiaA/NifB-like_rSAM"/>
</dbReference>
<evidence type="ECO:0000259" key="18">
    <source>
        <dbReference type="PROSITE" id="PS51918"/>
    </source>
</evidence>